<name>A0ABP7MBZ5_9BACT</name>
<accession>A0ABP7MBZ5</accession>
<feature type="chain" id="PRO_5046572438" description="DUF1735 domain-containing protein" evidence="1">
    <location>
        <begin position="23"/>
        <end position="419"/>
    </location>
</feature>
<comment type="caution">
    <text evidence="2">The sequence shown here is derived from an EMBL/GenBank/DDBJ whole genome shotgun (WGS) entry which is preliminary data.</text>
</comment>
<gene>
    <name evidence="2" type="ORF">GCM10022406_00470</name>
</gene>
<evidence type="ECO:0008006" key="4">
    <source>
        <dbReference type="Google" id="ProtNLM"/>
    </source>
</evidence>
<evidence type="ECO:0000313" key="2">
    <source>
        <dbReference type="EMBL" id="GAA3917621.1"/>
    </source>
</evidence>
<sequence length="419" mass="44467">MTKNSLFRLSSALLLAGALLTAGCQKDYEDPYPGIKDENGPVTLTGAIPVVTKYAPGEAVRIQVAVADPGQVQDIQLVQVVSKTDSTVVGTVAPGFSYDPVNRTSSQLVTYTVPAALPNKQPVRLDVVVNFKNGGARTRAVSFNVARAPEIKFSATPATFRNGQLATQQSEDDIITYSVILNELGITTLPAGYVVGSAPPLFKTLDSLSYYYKIGNGAEQRIGSVRLSSGAAATRAIDVTVPRGSVGQPVTFRFVAYSLQQAASVSSTVTVVPLLALPQQRAGRLAFGPSASPDSLSFNLKTGLNELNANPATNKDIYLSLNGSALVLSTANATQFFRLPATETSAQFFTSATSNAVARRYYQAQVAGQLTTAVAGLAMNDLILVKLRNTTEFLILRVLSTRPSTAGSTARLRFDYRSI</sequence>
<evidence type="ECO:0000256" key="1">
    <source>
        <dbReference type="SAM" id="SignalP"/>
    </source>
</evidence>
<dbReference type="Proteomes" id="UP001499909">
    <property type="component" value="Unassembled WGS sequence"/>
</dbReference>
<evidence type="ECO:0000313" key="3">
    <source>
        <dbReference type="Proteomes" id="UP001499909"/>
    </source>
</evidence>
<protein>
    <recommendedName>
        <fullName evidence="4">DUF1735 domain-containing protein</fullName>
    </recommendedName>
</protein>
<dbReference type="RefSeq" id="WP_345108372.1">
    <property type="nucleotide sequence ID" value="NZ_BAABDH010000002.1"/>
</dbReference>
<keyword evidence="1" id="KW-0732">Signal</keyword>
<keyword evidence="3" id="KW-1185">Reference proteome</keyword>
<feature type="signal peptide" evidence="1">
    <location>
        <begin position="1"/>
        <end position="22"/>
    </location>
</feature>
<reference evidence="3" key="1">
    <citation type="journal article" date="2019" name="Int. J. Syst. Evol. Microbiol.">
        <title>The Global Catalogue of Microorganisms (GCM) 10K type strain sequencing project: providing services to taxonomists for standard genome sequencing and annotation.</title>
        <authorList>
            <consortium name="The Broad Institute Genomics Platform"/>
            <consortium name="The Broad Institute Genome Sequencing Center for Infectious Disease"/>
            <person name="Wu L."/>
            <person name="Ma J."/>
        </authorList>
    </citation>
    <scope>NUCLEOTIDE SEQUENCE [LARGE SCALE GENOMIC DNA]</scope>
    <source>
        <strain evidence="3">JCM 17214</strain>
    </source>
</reference>
<dbReference type="PROSITE" id="PS51257">
    <property type="entry name" value="PROKAR_LIPOPROTEIN"/>
    <property type="match status" value="1"/>
</dbReference>
<dbReference type="EMBL" id="BAABDH010000002">
    <property type="protein sequence ID" value="GAA3917621.1"/>
    <property type="molecule type" value="Genomic_DNA"/>
</dbReference>
<organism evidence="2 3">
    <name type="scientific">Hymenobacter algoricola</name>
    <dbReference type="NCBI Taxonomy" id="486267"/>
    <lineage>
        <taxon>Bacteria</taxon>
        <taxon>Pseudomonadati</taxon>
        <taxon>Bacteroidota</taxon>
        <taxon>Cytophagia</taxon>
        <taxon>Cytophagales</taxon>
        <taxon>Hymenobacteraceae</taxon>
        <taxon>Hymenobacter</taxon>
    </lineage>
</organism>
<proteinExistence type="predicted"/>